<dbReference type="InterPro" id="IPR036056">
    <property type="entry name" value="Fibrinogen-like_C"/>
</dbReference>
<dbReference type="GeneID" id="111227587"/>
<dbReference type="GO" id="GO:0007596">
    <property type="term" value="P:blood coagulation"/>
    <property type="evidence" value="ECO:0007669"/>
    <property type="project" value="InterPro"/>
</dbReference>
<evidence type="ECO:0000313" key="10">
    <source>
        <dbReference type="Ensembl" id="ENSSDUP00000003063.1"/>
    </source>
</evidence>
<dbReference type="InterPro" id="IPR014716">
    <property type="entry name" value="Fibrinogen_a/b/g_C_1"/>
</dbReference>
<keyword evidence="3 8" id="KW-0732">Signal</keyword>
<evidence type="ECO:0000256" key="2">
    <source>
        <dbReference type="ARBA" id="ARBA00022525"/>
    </source>
</evidence>
<dbReference type="PANTHER" id="PTHR47221:SF6">
    <property type="entry name" value="FIBRINOGEN ALPHA CHAIN"/>
    <property type="match status" value="1"/>
</dbReference>
<dbReference type="Ensembl" id="ENSSDUT00000003137.1">
    <property type="protein sequence ID" value="ENSSDUP00000003063.1"/>
    <property type="gene ID" value="ENSSDUG00000002355.1"/>
</dbReference>
<evidence type="ECO:0000259" key="9">
    <source>
        <dbReference type="PROSITE" id="PS51406"/>
    </source>
</evidence>
<dbReference type="GeneTree" id="ENSGT00940000157064"/>
<feature type="chain" id="PRO_5017321020" evidence="8">
    <location>
        <begin position="24"/>
        <end position="340"/>
    </location>
</feature>
<dbReference type="STRING" id="41447.ENSSDUP00000003063"/>
<name>A0A3B4TAC9_SERDU</name>
<organism evidence="10 11">
    <name type="scientific">Seriola dumerili</name>
    <name type="common">Greater amberjack</name>
    <name type="synonym">Caranx dumerili</name>
    <dbReference type="NCBI Taxonomy" id="41447"/>
    <lineage>
        <taxon>Eukaryota</taxon>
        <taxon>Metazoa</taxon>
        <taxon>Chordata</taxon>
        <taxon>Craniata</taxon>
        <taxon>Vertebrata</taxon>
        <taxon>Euteleostomi</taxon>
        <taxon>Actinopterygii</taxon>
        <taxon>Neopterygii</taxon>
        <taxon>Teleostei</taxon>
        <taxon>Neoteleostei</taxon>
        <taxon>Acanthomorphata</taxon>
        <taxon>Carangaria</taxon>
        <taxon>Carangiformes</taxon>
        <taxon>Carangidae</taxon>
        <taxon>Seriola</taxon>
    </lineage>
</organism>
<dbReference type="PROSITE" id="PS51406">
    <property type="entry name" value="FIBRINOGEN_C_2"/>
    <property type="match status" value="1"/>
</dbReference>
<accession>A0A3B4TAC9</accession>
<keyword evidence="4 7" id="KW-0175">Coiled coil</keyword>
<evidence type="ECO:0000313" key="11">
    <source>
        <dbReference type="Proteomes" id="UP000261420"/>
    </source>
</evidence>
<dbReference type="CDD" id="cd00087">
    <property type="entry name" value="FReD"/>
    <property type="match status" value="1"/>
</dbReference>
<feature type="domain" description="Fibrinogen C-terminal" evidence="9">
    <location>
        <begin position="117"/>
        <end position="337"/>
    </location>
</feature>
<proteinExistence type="predicted"/>
<dbReference type="Proteomes" id="UP000261420">
    <property type="component" value="Unplaced"/>
</dbReference>
<dbReference type="NCBIfam" id="NF040941">
    <property type="entry name" value="GGGWT_bact"/>
    <property type="match status" value="1"/>
</dbReference>
<dbReference type="InterPro" id="IPR002181">
    <property type="entry name" value="Fibrinogen_a/b/g_C_dom"/>
</dbReference>
<dbReference type="InterPro" id="IPR037579">
    <property type="entry name" value="FIB_ANG-like"/>
</dbReference>
<reference evidence="10" key="1">
    <citation type="submission" date="2025-08" db="UniProtKB">
        <authorList>
            <consortium name="Ensembl"/>
        </authorList>
    </citation>
    <scope>IDENTIFICATION</scope>
</reference>
<evidence type="ECO:0000256" key="8">
    <source>
        <dbReference type="SAM" id="SignalP"/>
    </source>
</evidence>
<dbReference type="RefSeq" id="XP_022608864.1">
    <property type="nucleotide sequence ID" value="XM_022753143.1"/>
</dbReference>
<dbReference type="SUPFAM" id="SSF56496">
    <property type="entry name" value="Fibrinogen C-terminal domain-like"/>
    <property type="match status" value="1"/>
</dbReference>
<keyword evidence="11" id="KW-1185">Reference proteome</keyword>
<evidence type="ECO:0000256" key="7">
    <source>
        <dbReference type="SAM" id="Coils"/>
    </source>
</evidence>
<reference evidence="10" key="2">
    <citation type="submission" date="2025-09" db="UniProtKB">
        <authorList>
            <consortium name="Ensembl"/>
        </authorList>
    </citation>
    <scope>IDENTIFICATION</scope>
</reference>
<dbReference type="Pfam" id="PF00147">
    <property type="entry name" value="Fibrinogen_C"/>
    <property type="match status" value="1"/>
</dbReference>
<evidence type="ECO:0000256" key="3">
    <source>
        <dbReference type="ARBA" id="ARBA00022729"/>
    </source>
</evidence>
<feature type="signal peptide" evidence="8">
    <location>
        <begin position="1"/>
        <end position="23"/>
    </location>
</feature>
<comment type="subcellular location">
    <subcellularLocation>
        <location evidence="1">Secreted</location>
    </subcellularLocation>
</comment>
<evidence type="ECO:0000256" key="6">
    <source>
        <dbReference type="ARBA" id="ARBA00023180"/>
    </source>
</evidence>
<dbReference type="Gene3D" id="3.90.215.10">
    <property type="entry name" value="Gamma Fibrinogen, chain A, domain 1"/>
    <property type="match status" value="1"/>
</dbReference>
<dbReference type="AlphaFoldDB" id="A0A3B4TAC9"/>
<protein>
    <submittedName>
        <fullName evidence="10">Angiopoietin-like 7</fullName>
    </submittedName>
</protein>
<keyword evidence="5" id="KW-1015">Disulfide bond</keyword>
<evidence type="ECO:0000256" key="5">
    <source>
        <dbReference type="ARBA" id="ARBA00023157"/>
    </source>
</evidence>
<dbReference type="SMART" id="SM00186">
    <property type="entry name" value="FBG"/>
    <property type="match status" value="1"/>
</dbReference>
<dbReference type="GO" id="GO:0005576">
    <property type="term" value="C:extracellular region"/>
    <property type="evidence" value="ECO:0007669"/>
    <property type="project" value="UniProtKB-SubCell"/>
</dbReference>
<dbReference type="PANTHER" id="PTHR47221">
    <property type="entry name" value="FIBRINOGEN ALPHA CHAIN"/>
    <property type="match status" value="1"/>
</dbReference>
<keyword evidence="2" id="KW-0964">Secreted</keyword>
<dbReference type="OMA" id="GWHGANY"/>
<dbReference type="FunFam" id="3.90.215.10:FF:000001">
    <property type="entry name" value="Tenascin isoform 1"/>
    <property type="match status" value="1"/>
</dbReference>
<feature type="coiled-coil region" evidence="7">
    <location>
        <begin position="44"/>
        <end position="110"/>
    </location>
</feature>
<keyword evidence="6" id="KW-0325">Glycoprotein</keyword>
<sequence>MAKVNLSVVALGVTLLLLAETWAQNPKKRLAPAKPAKGQCCDEVRSLKVQVANLTSLLEEVSRKQETDLMSVVRQIMELDKQNRQQEARVTEAESKYSEINNRVEIMQLQTLHSAPQSSSDAIYDCASLYSKNYKISGEYKLPKDDFLGTPELSVFCDMDTNGGGWTLIQRRKVGLTSFNRDWKQYKSGFGSIRGDFWLGNDHIFRLTRQPTVLRIEMEDWEGQTRYAEYGFFTVGNELNSYKLFLANYSGSAGDSLRYHNNTNFSTINKDNDKCVDDCASLRKGGYWYNCCTDSNLNGVFYRYGEHTKNTDGITWYGWHGPNYSLKKVEMKVRPVGFQP</sequence>
<evidence type="ECO:0000256" key="4">
    <source>
        <dbReference type="ARBA" id="ARBA00023054"/>
    </source>
</evidence>
<evidence type="ECO:0000256" key="1">
    <source>
        <dbReference type="ARBA" id="ARBA00004613"/>
    </source>
</evidence>